<evidence type="ECO:0000313" key="17">
    <source>
        <dbReference type="Proteomes" id="UP000183002"/>
    </source>
</evidence>
<keyword evidence="6 12" id="KW-0028">Amino-acid biosynthesis</keyword>
<evidence type="ECO:0000256" key="7">
    <source>
        <dbReference type="ARBA" id="ARBA00022915"/>
    </source>
</evidence>
<evidence type="ECO:0000256" key="12">
    <source>
        <dbReference type="HAMAP-Rule" id="MF_00418"/>
    </source>
</evidence>
<keyword evidence="5 12" id="KW-0963">Cytoplasm</keyword>
<evidence type="ECO:0000256" key="9">
    <source>
        <dbReference type="ARBA" id="ARBA00023239"/>
    </source>
</evidence>
<comment type="catalytic activity">
    <reaction evidence="11 12">
        <text>L-aspartate 4-semialdehyde + pyruvate = (2S,4S)-4-hydroxy-2,3,4,5-tetrahydrodipicolinate + H2O + H(+)</text>
        <dbReference type="Rhea" id="RHEA:34171"/>
        <dbReference type="ChEBI" id="CHEBI:15361"/>
        <dbReference type="ChEBI" id="CHEBI:15377"/>
        <dbReference type="ChEBI" id="CHEBI:15378"/>
        <dbReference type="ChEBI" id="CHEBI:67139"/>
        <dbReference type="ChEBI" id="CHEBI:537519"/>
        <dbReference type="EC" id="4.3.3.7"/>
    </reaction>
</comment>
<dbReference type="EMBL" id="FOCO01000001">
    <property type="protein sequence ID" value="SEM67393.1"/>
    <property type="molecule type" value="Genomic_DNA"/>
</dbReference>
<name>A0A1H8AA04_9RHOB</name>
<dbReference type="PANTHER" id="PTHR12128:SF66">
    <property type="entry name" value="4-HYDROXY-2-OXOGLUTARATE ALDOLASE, MITOCHONDRIAL"/>
    <property type="match status" value="1"/>
</dbReference>
<reference evidence="16 17" key="1">
    <citation type="submission" date="2016-10" db="EMBL/GenBank/DDBJ databases">
        <authorList>
            <person name="de Groot N.N."/>
        </authorList>
    </citation>
    <scope>NUCLEOTIDE SEQUENCE [LARGE SCALE GENOMIC DNA]</scope>
    <source>
        <strain evidence="16 17">CGMCC 1.10836</strain>
    </source>
</reference>
<accession>A0A1H8AA04</accession>
<dbReference type="GO" id="GO:0008840">
    <property type="term" value="F:4-hydroxy-tetrahydrodipicolinate synthase activity"/>
    <property type="evidence" value="ECO:0007669"/>
    <property type="project" value="UniProtKB-UniRule"/>
</dbReference>
<dbReference type="InterPro" id="IPR020624">
    <property type="entry name" value="Schiff_base-form_aldolases_CS"/>
</dbReference>
<dbReference type="PROSITE" id="PS00666">
    <property type="entry name" value="DHDPS_2"/>
    <property type="match status" value="1"/>
</dbReference>
<evidence type="ECO:0000256" key="6">
    <source>
        <dbReference type="ARBA" id="ARBA00022605"/>
    </source>
</evidence>
<evidence type="ECO:0000256" key="14">
    <source>
        <dbReference type="PIRSR" id="PIRSR001365-1"/>
    </source>
</evidence>
<comment type="pathway">
    <text evidence="2 12">Amino-acid biosynthesis; L-lysine biosynthesis via DAP pathway; (S)-tetrahydrodipicolinate from L-aspartate: step 3/4.</text>
</comment>
<evidence type="ECO:0000256" key="13">
    <source>
        <dbReference type="PIRNR" id="PIRNR001365"/>
    </source>
</evidence>
<feature type="binding site" evidence="12 15">
    <location>
        <position position="44"/>
    </location>
    <ligand>
        <name>pyruvate</name>
        <dbReference type="ChEBI" id="CHEBI:15361"/>
    </ligand>
</feature>
<evidence type="ECO:0000313" key="16">
    <source>
        <dbReference type="EMBL" id="SEM67393.1"/>
    </source>
</evidence>
<evidence type="ECO:0000256" key="11">
    <source>
        <dbReference type="ARBA" id="ARBA00047836"/>
    </source>
</evidence>
<comment type="subunit">
    <text evidence="12">Homotetramer; dimer of dimers.</text>
</comment>
<dbReference type="InterPro" id="IPR002220">
    <property type="entry name" value="DapA-like"/>
</dbReference>
<dbReference type="UniPathway" id="UPA00034">
    <property type="reaction ID" value="UER00017"/>
</dbReference>
<keyword evidence="17" id="KW-1185">Reference proteome</keyword>
<keyword evidence="8 12" id="KW-0457">Lysine biosynthesis</keyword>
<evidence type="ECO:0000256" key="10">
    <source>
        <dbReference type="ARBA" id="ARBA00023270"/>
    </source>
</evidence>
<dbReference type="Pfam" id="PF00701">
    <property type="entry name" value="DHDPS"/>
    <property type="match status" value="1"/>
</dbReference>
<keyword evidence="7 12" id="KW-0220">Diaminopimelate biosynthesis</keyword>
<organism evidence="16 17">
    <name type="scientific">Pseudorhodobacter antarcticus</name>
    <dbReference type="NCBI Taxonomy" id="1077947"/>
    <lineage>
        <taxon>Bacteria</taxon>
        <taxon>Pseudomonadati</taxon>
        <taxon>Pseudomonadota</taxon>
        <taxon>Alphaproteobacteria</taxon>
        <taxon>Rhodobacterales</taxon>
        <taxon>Paracoccaceae</taxon>
        <taxon>Pseudorhodobacter</taxon>
    </lineage>
</organism>
<dbReference type="PROSITE" id="PS00665">
    <property type="entry name" value="DHDPS_1"/>
    <property type="match status" value="1"/>
</dbReference>
<feature type="site" description="Part of a proton relay during catalysis" evidence="12">
    <location>
        <position position="106"/>
    </location>
</feature>
<dbReference type="HAMAP" id="MF_00418">
    <property type="entry name" value="DapA"/>
    <property type="match status" value="1"/>
</dbReference>
<dbReference type="AlphaFoldDB" id="A0A1H8AA04"/>
<dbReference type="GO" id="GO:0005829">
    <property type="term" value="C:cytosol"/>
    <property type="evidence" value="ECO:0007669"/>
    <property type="project" value="TreeGrafter"/>
</dbReference>
<protein>
    <recommendedName>
        <fullName evidence="4 12">4-hydroxy-tetrahydrodipicolinate synthase</fullName>
        <shortName evidence="12">HTPA synthase</shortName>
        <ecNumber evidence="4 12">4.3.3.7</ecNumber>
    </recommendedName>
</protein>
<feature type="active site" description="Schiff-base intermediate with substrate" evidence="12 14">
    <location>
        <position position="160"/>
    </location>
</feature>
<gene>
    <name evidence="12" type="primary">dapA</name>
    <name evidence="16" type="ORF">SAMN05216227_100149</name>
</gene>
<proteinExistence type="inferred from homology"/>
<dbReference type="OrthoDB" id="9782828at2"/>
<feature type="active site" description="Proton donor/acceptor" evidence="12 14">
    <location>
        <position position="132"/>
    </location>
</feature>
<dbReference type="InterPro" id="IPR013785">
    <property type="entry name" value="Aldolase_TIM"/>
</dbReference>
<dbReference type="PIRSF" id="PIRSF001365">
    <property type="entry name" value="DHDPS"/>
    <property type="match status" value="1"/>
</dbReference>
<dbReference type="Proteomes" id="UP000183002">
    <property type="component" value="Unassembled WGS sequence"/>
</dbReference>
<dbReference type="RefSeq" id="WP_050521333.1">
    <property type="nucleotide sequence ID" value="NZ_FOCO01000001.1"/>
</dbReference>
<evidence type="ECO:0000256" key="1">
    <source>
        <dbReference type="ARBA" id="ARBA00003294"/>
    </source>
</evidence>
<comment type="similarity">
    <text evidence="3 12 13">Belongs to the DapA family.</text>
</comment>
<evidence type="ECO:0000256" key="2">
    <source>
        <dbReference type="ARBA" id="ARBA00005120"/>
    </source>
</evidence>
<evidence type="ECO:0000256" key="5">
    <source>
        <dbReference type="ARBA" id="ARBA00022490"/>
    </source>
</evidence>
<sequence length="291" mass="30369">MFKGSMPALVTPFKDGKVDIAALKKLVDWHVTEGSHGLVPVGTTGESPTLSHAEHALVIDEVVKAAAGRIPVIAGAGSNNTAEGIGLIQHAERVGASAALIVTPYYNKPTQAGLIAHFTALHDCCNLPIIIYNIPGRSVVDMSPATMGELAKLPRIIGVKDATGDLSRVPKQRITCGKGFVQLSGEDATALGFNAHGGVGCISVTANIAPRLCAQFQEATLAGDYAKALEIQDRLMPLHDAIFIEPGLVSAKYGLSVLGLCAPDVRLPLVGLTDHAKAKMDAAMRFAGLIN</sequence>
<evidence type="ECO:0000256" key="4">
    <source>
        <dbReference type="ARBA" id="ARBA00012086"/>
    </source>
</evidence>
<dbReference type="InterPro" id="IPR020625">
    <property type="entry name" value="Schiff_base-form_aldolases_AS"/>
</dbReference>
<feature type="binding site" evidence="12 15">
    <location>
        <position position="202"/>
    </location>
    <ligand>
        <name>pyruvate</name>
        <dbReference type="ChEBI" id="CHEBI:15361"/>
    </ligand>
</feature>
<dbReference type="SUPFAM" id="SSF51569">
    <property type="entry name" value="Aldolase"/>
    <property type="match status" value="1"/>
</dbReference>
<dbReference type="InterPro" id="IPR005263">
    <property type="entry name" value="DapA"/>
</dbReference>
<feature type="site" description="Part of a proton relay during catalysis" evidence="12">
    <location>
        <position position="43"/>
    </location>
</feature>
<dbReference type="SMART" id="SM01130">
    <property type="entry name" value="DHDPS"/>
    <property type="match status" value="1"/>
</dbReference>
<dbReference type="PANTHER" id="PTHR12128">
    <property type="entry name" value="DIHYDRODIPICOLINATE SYNTHASE"/>
    <property type="match status" value="1"/>
</dbReference>
<comment type="subcellular location">
    <subcellularLocation>
        <location evidence="12">Cytoplasm</location>
    </subcellularLocation>
</comment>
<keyword evidence="9 12" id="KW-0456">Lyase</keyword>
<dbReference type="GO" id="GO:0019877">
    <property type="term" value="P:diaminopimelate biosynthetic process"/>
    <property type="evidence" value="ECO:0007669"/>
    <property type="project" value="UniProtKB-UniRule"/>
</dbReference>
<comment type="function">
    <text evidence="1 12">Catalyzes the condensation of (S)-aspartate-beta-semialdehyde [(S)-ASA] and pyruvate to 4-hydroxy-tetrahydrodipicolinate (HTPA).</text>
</comment>
<dbReference type="NCBIfam" id="TIGR00674">
    <property type="entry name" value="dapA"/>
    <property type="match status" value="1"/>
</dbReference>
<dbReference type="PRINTS" id="PR00146">
    <property type="entry name" value="DHPICSNTHASE"/>
</dbReference>
<evidence type="ECO:0000256" key="3">
    <source>
        <dbReference type="ARBA" id="ARBA00007592"/>
    </source>
</evidence>
<evidence type="ECO:0000256" key="8">
    <source>
        <dbReference type="ARBA" id="ARBA00023154"/>
    </source>
</evidence>
<keyword evidence="10 12" id="KW-0704">Schiff base</keyword>
<dbReference type="CDD" id="cd00950">
    <property type="entry name" value="DHDPS"/>
    <property type="match status" value="1"/>
</dbReference>
<dbReference type="GO" id="GO:0009089">
    <property type="term" value="P:lysine biosynthetic process via diaminopimelate"/>
    <property type="evidence" value="ECO:0007669"/>
    <property type="project" value="UniProtKB-UniRule"/>
</dbReference>
<evidence type="ECO:0000256" key="15">
    <source>
        <dbReference type="PIRSR" id="PIRSR001365-2"/>
    </source>
</evidence>
<dbReference type="EC" id="4.3.3.7" evidence="4 12"/>
<comment type="caution">
    <text evidence="12">Was originally thought to be a dihydrodipicolinate synthase (DHDPS), catalyzing the condensation of (S)-aspartate-beta-semialdehyde [(S)-ASA] and pyruvate to dihydrodipicolinate (DHDP). However, it was shown in E.coli that the product of the enzymatic reaction is not dihydrodipicolinate but in fact (4S)-4-hydroxy-2,3,4,5-tetrahydro-(2S)-dipicolinic acid (HTPA), and that the consecutive dehydration reaction leading to DHDP is not spontaneous but catalyzed by DapB.</text>
</comment>
<dbReference type="Gene3D" id="3.20.20.70">
    <property type="entry name" value="Aldolase class I"/>
    <property type="match status" value="1"/>
</dbReference>
<dbReference type="STRING" id="1077947.SAMN05216227_100149"/>